<accession>A0A8K0KP84</accession>
<reference evidence="1" key="1">
    <citation type="submission" date="2013-04" db="EMBL/GenBank/DDBJ databases">
        <authorList>
            <person name="Qu J."/>
            <person name="Murali S.C."/>
            <person name="Bandaranaike D."/>
            <person name="Bellair M."/>
            <person name="Blankenburg K."/>
            <person name="Chao H."/>
            <person name="Dinh H."/>
            <person name="Doddapaneni H."/>
            <person name="Downs B."/>
            <person name="Dugan-Rocha S."/>
            <person name="Elkadiri S."/>
            <person name="Gnanaolivu R.D."/>
            <person name="Hernandez B."/>
            <person name="Javaid M."/>
            <person name="Jayaseelan J.C."/>
            <person name="Lee S."/>
            <person name="Li M."/>
            <person name="Ming W."/>
            <person name="Munidasa M."/>
            <person name="Muniz J."/>
            <person name="Nguyen L."/>
            <person name="Ongeri F."/>
            <person name="Osuji N."/>
            <person name="Pu L.-L."/>
            <person name="Puazo M."/>
            <person name="Qu C."/>
            <person name="Quiroz J."/>
            <person name="Raj R."/>
            <person name="Weissenberger G."/>
            <person name="Xin Y."/>
            <person name="Zou X."/>
            <person name="Han Y."/>
            <person name="Richards S."/>
            <person name="Worley K."/>
            <person name="Muzny D."/>
            <person name="Gibbs R."/>
        </authorList>
    </citation>
    <scope>NUCLEOTIDE SEQUENCE</scope>
    <source>
        <strain evidence="1">Sampled in the wild</strain>
    </source>
</reference>
<evidence type="ECO:0000313" key="1">
    <source>
        <dbReference type="EMBL" id="KAG8238944.1"/>
    </source>
</evidence>
<dbReference type="AlphaFoldDB" id="A0A8K0KP84"/>
<reference evidence="1" key="2">
    <citation type="submission" date="2017-10" db="EMBL/GenBank/DDBJ databases">
        <title>Ladona fulva Genome sequencing and assembly.</title>
        <authorList>
            <person name="Murali S."/>
            <person name="Richards S."/>
            <person name="Bandaranaike D."/>
            <person name="Bellair M."/>
            <person name="Blankenburg K."/>
            <person name="Chao H."/>
            <person name="Dinh H."/>
            <person name="Doddapaneni H."/>
            <person name="Dugan-Rocha S."/>
            <person name="Elkadiri S."/>
            <person name="Gnanaolivu R."/>
            <person name="Hernandez B."/>
            <person name="Skinner E."/>
            <person name="Javaid M."/>
            <person name="Lee S."/>
            <person name="Li M."/>
            <person name="Ming W."/>
            <person name="Munidasa M."/>
            <person name="Muniz J."/>
            <person name="Nguyen L."/>
            <person name="Hughes D."/>
            <person name="Osuji N."/>
            <person name="Pu L.-L."/>
            <person name="Puazo M."/>
            <person name="Qu C."/>
            <person name="Quiroz J."/>
            <person name="Raj R."/>
            <person name="Weissenberger G."/>
            <person name="Xin Y."/>
            <person name="Zou X."/>
            <person name="Han Y."/>
            <person name="Worley K."/>
            <person name="Muzny D."/>
            <person name="Gibbs R."/>
        </authorList>
    </citation>
    <scope>NUCLEOTIDE SEQUENCE</scope>
    <source>
        <strain evidence="1">Sampled in the wild</strain>
    </source>
</reference>
<comment type="caution">
    <text evidence="1">The sequence shown here is derived from an EMBL/GenBank/DDBJ whole genome shotgun (WGS) entry which is preliminary data.</text>
</comment>
<keyword evidence="2" id="KW-1185">Reference proteome</keyword>
<evidence type="ECO:0000313" key="2">
    <source>
        <dbReference type="Proteomes" id="UP000792457"/>
    </source>
</evidence>
<name>A0A8K0KP84_LADFU</name>
<organism evidence="1 2">
    <name type="scientific">Ladona fulva</name>
    <name type="common">Scarce chaser dragonfly</name>
    <name type="synonym">Libellula fulva</name>
    <dbReference type="NCBI Taxonomy" id="123851"/>
    <lineage>
        <taxon>Eukaryota</taxon>
        <taxon>Metazoa</taxon>
        <taxon>Ecdysozoa</taxon>
        <taxon>Arthropoda</taxon>
        <taxon>Hexapoda</taxon>
        <taxon>Insecta</taxon>
        <taxon>Pterygota</taxon>
        <taxon>Palaeoptera</taxon>
        <taxon>Odonata</taxon>
        <taxon>Epiprocta</taxon>
        <taxon>Anisoptera</taxon>
        <taxon>Libelluloidea</taxon>
        <taxon>Libellulidae</taxon>
        <taxon>Ladona</taxon>
    </lineage>
</organism>
<dbReference type="Proteomes" id="UP000792457">
    <property type="component" value="Unassembled WGS sequence"/>
</dbReference>
<dbReference type="EMBL" id="KZ309469">
    <property type="protein sequence ID" value="KAG8238944.1"/>
    <property type="molecule type" value="Genomic_DNA"/>
</dbReference>
<protein>
    <submittedName>
        <fullName evidence="1">Uncharacterized protein</fullName>
    </submittedName>
</protein>
<proteinExistence type="predicted"/>
<dbReference type="OrthoDB" id="6594008at2759"/>
<gene>
    <name evidence="1" type="ORF">J437_LFUL000783</name>
</gene>
<sequence length="73" mass="8716">MEFYRMSPESFQFLKNPVSSSLEGDDTHFRKVISPEEKLLITIRNKNYNFWSSQIRVQMDKFIENATLVDVIR</sequence>